<feature type="region of interest" description="Disordered" evidence="1">
    <location>
        <begin position="246"/>
        <end position="268"/>
    </location>
</feature>
<feature type="compositionally biased region" description="Basic and acidic residues" evidence="1">
    <location>
        <begin position="253"/>
        <end position="268"/>
    </location>
</feature>
<protein>
    <submittedName>
        <fullName evidence="3">Uncharacterized protein</fullName>
    </submittedName>
</protein>
<evidence type="ECO:0000256" key="2">
    <source>
        <dbReference type="SAM" id="Phobius"/>
    </source>
</evidence>
<dbReference type="AlphaFoldDB" id="A0A511V7M7"/>
<sequence length="268" mass="32321">MEPLSRVDKYRRRREKQKGGRALVWTAFSLLYIVIFYLLIYFVKVPADYTKRIGLEAGLFFLSVIFLDAYLQAFATISTRPVQKEEVRLTRPNPIIIGCWVVSLCYHLSIGLLSSMYLPDWMYYMGFVFTLALFLATVIHFLAYFAYSKRERQWVLEERYVSDQRRAYEMIRDNQSQYYWICDVMENNEEVRQMMKWNGFDRNLEERMYELQPYFQRTIFTNKDLDRIAGISAWLTNMRRIIEEHPNYSPSRTRSEELPLRSKRRGEE</sequence>
<keyword evidence="2" id="KW-0472">Membrane</keyword>
<feature type="transmembrane region" description="Helical" evidence="2">
    <location>
        <begin position="55"/>
        <end position="74"/>
    </location>
</feature>
<dbReference type="EMBL" id="BJXX01000106">
    <property type="protein sequence ID" value="GEN34956.1"/>
    <property type="molecule type" value="Genomic_DNA"/>
</dbReference>
<comment type="caution">
    <text evidence="3">The sequence shown here is derived from an EMBL/GenBank/DDBJ whole genome shotgun (WGS) entry which is preliminary data.</text>
</comment>
<keyword evidence="2" id="KW-0812">Transmembrane</keyword>
<accession>A0A511V7M7</accession>
<name>A0A511V7M7_9BACL</name>
<evidence type="ECO:0000313" key="3">
    <source>
        <dbReference type="EMBL" id="GEN34956.1"/>
    </source>
</evidence>
<reference evidence="3 4" key="1">
    <citation type="submission" date="2019-07" db="EMBL/GenBank/DDBJ databases">
        <title>Whole genome shotgun sequence of Aneurinibacillus danicus NBRC 102444.</title>
        <authorList>
            <person name="Hosoyama A."/>
            <person name="Uohara A."/>
            <person name="Ohji S."/>
            <person name="Ichikawa N."/>
        </authorList>
    </citation>
    <scope>NUCLEOTIDE SEQUENCE [LARGE SCALE GENOMIC DNA]</scope>
    <source>
        <strain evidence="3 4">NBRC 102444</strain>
    </source>
</reference>
<feature type="transmembrane region" description="Helical" evidence="2">
    <location>
        <begin position="123"/>
        <end position="147"/>
    </location>
</feature>
<keyword evidence="4" id="KW-1185">Reference proteome</keyword>
<keyword evidence="2" id="KW-1133">Transmembrane helix</keyword>
<organism evidence="3 4">
    <name type="scientific">Aneurinibacillus danicus</name>
    <dbReference type="NCBI Taxonomy" id="267746"/>
    <lineage>
        <taxon>Bacteria</taxon>
        <taxon>Bacillati</taxon>
        <taxon>Bacillota</taxon>
        <taxon>Bacilli</taxon>
        <taxon>Bacillales</taxon>
        <taxon>Paenibacillaceae</taxon>
        <taxon>Aneurinibacillus group</taxon>
        <taxon>Aneurinibacillus</taxon>
    </lineage>
</organism>
<gene>
    <name evidence="3" type="ORF">ADA01nite_24160</name>
</gene>
<feature type="transmembrane region" description="Helical" evidence="2">
    <location>
        <begin position="21"/>
        <end position="43"/>
    </location>
</feature>
<proteinExistence type="predicted"/>
<evidence type="ECO:0000313" key="4">
    <source>
        <dbReference type="Proteomes" id="UP000321157"/>
    </source>
</evidence>
<evidence type="ECO:0000256" key="1">
    <source>
        <dbReference type="SAM" id="MobiDB-lite"/>
    </source>
</evidence>
<dbReference type="Proteomes" id="UP000321157">
    <property type="component" value="Unassembled WGS sequence"/>
</dbReference>
<feature type="transmembrane region" description="Helical" evidence="2">
    <location>
        <begin position="95"/>
        <end position="117"/>
    </location>
</feature>
<dbReference type="RefSeq" id="WP_146810202.1">
    <property type="nucleotide sequence ID" value="NZ_BJXX01000106.1"/>
</dbReference>
<dbReference type="OrthoDB" id="2680041at2"/>